<comment type="subcellular location">
    <subcellularLocation>
        <location evidence="8">Endomembrane system</location>
        <topology evidence="8">Single-pass type IV membrane protein</topology>
    </subcellularLocation>
    <subcellularLocation>
        <location evidence="1">Golgi apparatus membrane</location>
    </subcellularLocation>
</comment>
<protein>
    <submittedName>
        <fullName evidence="13">BET1-like protein isoform X2</fullName>
    </submittedName>
</protein>
<evidence type="ECO:0000256" key="9">
    <source>
        <dbReference type="SAM" id="MobiDB-lite"/>
    </source>
</evidence>
<evidence type="ECO:0000256" key="8">
    <source>
        <dbReference type="ARBA" id="ARBA00046280"/>
    </source>
</evidence>
<dbReference type="OMA" id="RLMCYLI"/>
<dbReference type="Proteomes" id="UP000001554">
    <property type="component" value="Chromosome 8"/>
</dbReference>
<evidence type="ECO:0000256" key="7">
    <source>
        <dbReference type="ARBA" id="ARBA00023136"/>
    </source>
</evidence>
<keyword evidence="2" id="KW-0813">Transport</keyword>
<evidence type="ECO:0000256" key="3">
    <source>
        <dbReference type="ARBA" id="ARBA00022692"/>
    </source>
</evidence>
<dbReference type="GO" id="GO:0000139">
    <property type="term" value="C:Golgi membrane"/>
    <property type="evidence" value="ECO:0007669"/>
    <property type="project" value="UniProtKB-SubCell"/>
</dbReference>
<evidence type="ECO:0000313" key="13">
    <source>
        <dbReference type="RefSeq" id="XP_035684529.1"/>
    </source>
</evidence>
<feature type="domain" description="T-SNARE coiled-coil homology" evidence="11">
    <location>
        <begin position="16"/>
        <end position="78"/>
    </location>
</feature>
<evidence type="ECO:0000256" key="2">
    <source>
        <dbReference type="ARBA" id="ARBA00022448"/>
    </source>
</evidence>
<feature type="region of interest" description="Disordered" evidence="9">
    <location>
        <begin position="1"/>
        <end position="24"/>
    </location>
</feature>
<feature type="compositionally biased region" description="Basic and acidic residues" evidence="9">
    <location>
        <begin position="1"/>
        <end position="15"/>
    </location>
</feature>
<sequence length="113" mass="12674">MSDWNWRNEGRRSTDEMLEQENQSAAEQLAGKVSTLKSLALDIEDETRAQNQYLGGMGGDMESVTALLGGSSKRFKDMLSQGKTNKKVMLYLAILLVVIFIIVYFTLTHVRQG</sequence>
<dbReference type="GO" id="GO:0015031">
    <property type="term" value="P:protein transport"/>
    <property type="evidence" value="ECO:0007669"/>
    <property type="project" value="UniProtKB-KW"/>
</dbReference>
<accession>A0A9J7MZH4</accession>
<evidence type="ECO:0000256" key="10">
    <source>
        <dbReference type="SAM" id="Phobius"/>
    </source>
</evidence>
<evidence type="ECO:0000256" key="5">
    <source>
        <dbReference type="ARBA" id="ARBA00022989"/>
    </source>
</evidence>
<keyword evidence="7 10" id="KW-0472">Membrane</keyword>
<keyword evidence="3 10" id="KW-0812">Transmembrane</keyword>
<dbReference type="PANTHER" id="PTHR12791">
    <property type="entry name" value="GOLGI SNARE BET1-RELATED"/>
    <property type="match status" value="1"/>
</dbReference>
<dbReference type="RefSeq" id="XP_035684529.1">
    <property type="nucleotide sequence ID" value="XM_035828636.1"/>
</dbReference>
<proteinExistence type="predicted"/>
<dbReference type="PROSITE" id="PS50192">
    <property type="entry name" value="T_SNARE"/>
    <property type="match status" value="1"/>
</dbReference>
<feature type="transmembrane region" description="Helical" evidence="10">
    <location>
        <begin position="88"/>
        <end position="107"/>
    </location>
</feature>
<reference evidence="12" key="1">
    <citation type="journal article" date="2020" name="Nat. Ecol. Evol.">
        <title>Deeply conserved synteny resolves early events in vertebrate evolution.</title>
        <authorList>
            <person name="Simakov O."/>
            <person name="Marletaz F."/>
            <person name="Yue J.X."/>
            <person name="O'Connell B."/>
            <person name="Jenkins J."/>
            <person name="Brandt A."/>
            <person name="Calef R."/>
            <person name="Tung C.H."/>
            <person name="Huang T.K."/>
            <person name="Schmutz J."/>
            <person name="Satoh N."/>
            <person name="Yu J.K."/>
            <person name="Putnam N.H."/>
            <person name="Green R.E."/>
            <person name="Rokhsar D.S."/>
        </authorList>
    </citation>
    <scope>NUCLEOTIDE SEQUENCE [LARGE SCALE GENOMIC DNA]</scope>
    <source>
        <strain evidence="12">S238N-H82</strain>
    </source>
</reference>
<organism evidence="12 13">
    <name type="scientific">Branchiostoma floridae</name>
    <name type="common">Florida lancelet</name>
    <name type="synonym">Amphioxus</name>
    <dbReference type="NCBI Taxonomy" id="7739"/>
    <lineage>
        <taxon>Eukaryota</taxon>
        <taxon>Metazoa</taxon>
        <taxon>Chordata</taxon>
        <taxon>Cephalochordata</taxon>
        <taxon>Leptocardii</taxon>
        <taxon>Amphioxiformes</taxon>
        <taxon>Branchiostomatidae</taxon>
        <taxon>Branchiostoma</taxon>
    </lineage>
</organism>
<keyword evidence="6" id="KW-0333">Golgi apparatus</keyword>
<keyword evidence="5 10" id="KW-1133">Transmembrane helix</keyword>
<keyword evidence="12" id="KW-1185">Reference proteome</keyword>
<evidence type="ECO:0000256" key="6">
    <source>
        <dbReference type="ARBA" id="ARBA00023034"/>
    </source>
</evidence>
<evidence type="ECO:0000313" key="12">
    <source>
        <dbReference type="Proteomes" id="UP000001554"/>
    </source>
</evidence>
<dbReference type="CDD" id="cd15853">
    <property type="entry name" value="SNARE_Bet1"/>
    <property type="match status" value="1"/>
</dbReference>
<dbReference type="SUPFAM" id="SSF58038">
    <property type="entry name" value="SNARE fusion complex"/>
    <property type="match status" value="1"/>
</dbReference>
<evidence type="ECO:0000256" key="1">
    <source>
        <dbReference type="ARBA" id="ARBA00004394"/>
    </source>
</evidence>
<dbReference type="GeneID" id="118421376"/>
<dbReference type="InterPro" id="IPR000727">
    <property type="entry name" value="T_SNARE_dom"/>
</dbReference>
<dbReference type="InterPro" id="IPR039899">
    <property type="entry name" value="BET1_SNARE"/>
</dbReference>
<evidence type="ECO:0000256" key="4">
    <source>
        <dbReference type="ARBA" id="ARBA00022927"/>
    </source>
</evidence>
<keyword evidence="4" id="KW-0653">Protein transport</keyword>
<dbReference type="AlphaFoldDB" id="A0A9J7MZH4"/>
<name>A0A9J7MZH4_BRAFL</name>
<gene>
    <name evidence="13" type="primary">LOC118421376</name>
</gene>
<reference evidence="13" key="2">
    <citation type="submission" date="2025-08" db="UniProtKB">
        <authorList>
            <consortium name="RefSeq"/>
        </authorList>
    </citation>
    <scope>IDENTIFICATION</scope>
    <source>
        <strain evidence="13">S238N-H82</strain>
        <tissue evidence="13">Testes</tissue>
    </source>
</reference>
<dbReference type="Gene3D" id="1.20.5.110">
    <property type="match status" value="1"/>
</dbReference>
<evidence type="ECO:0000259" key="11">
    <source>
        <dbReference type="PROSITE" id="PS50192"/>
    </source>
</evidence>